<dbReference type="GO" id="GO:0008218">
    <property type="term" value="P:bioluminescence"/>
    <property type="evidence" value="ECO:0007669"/>
    <property type="project" value="UniProtKB-KW"/>
</dbReference>
<dbReference type="GO" id="GO:0004467">
    <property type="term" value="F:long-chain fatty acid-CoA ligase activity"/>
    <property type="evidence" value="ECO:0007669"/>
    <property type="project" value="TreeGrafter"/>
</dbReference>
<reference evidence="15" key="1">
    <citation type="submission" date="2022-07" db="EMBL/GenBank/DDBJ databases">
        <authorList>
            <person name="Trinca V."/>
            <person name="Uliana J.V.C."/>
            <person name="Torres T.T."/>
            <person name="Ward R.J."/>
            <person name="Monesi N."/>
        </authorList>
    </citation>
    <scope>NUCLEOTIDE SEQUENCE</scope>
    <source>
        <strain evidence="15">HSMRA1968</strain>
        <tissue evidence="15">Whole embryos</tissue>
    </source>
</reference>
<dbReference type="CDD" id="cd05911">
    <property type="entry name" value="Firefly_Luc_like"/>
    <property type="match status" value="2"/>
</dbReference>
<dbReference type="PROSITE" id="PS00455">
    <property type="entry name" value="AMP_BINDING"/>
    <property type="match status" value="2"/>
</dbReference>
<evidence type="ECO:0000313" key="15">
    <source>
        <dbReference type="EMBL" id="KAJ6633242.1"/>
    </source>
</evidence>
<dbReference type="InterPro" id="IPR000873">
    <property type="entry name" value="AMP-dep_synth/lig_dom"/>
</dbReference>
<proteinExistence type="inferred from homology"/>
<dbReference type="PANTHER" id="PTHR24096:SF422">
    <property type="entry name" value="BCDNA.GH02901"/>
    <property type="match status" value="1"/>
</dbReference>
<dbReference type="InterPro" id="IPR045851">
    <property type="entry name" value="AMP-bd_C_sf"/>
</dbReference>
<evidence type="ECO:0000256" key="12">
    <source>
        <dbReference type="ARBA" id="ARBA00048497"/>
    </source>
</evidence>
<dbReference type="FunFam" id="3.40.50.12780:FF:000003">
    <property type="entry name" value="Long-chain-fatty-acid--CoA ligase FadD"/>
    <property type="match status" value="2"/>
</dbReference>
<keyword evidence="9" id="KW-0576">Peroxisome</keyword>
<keyword evidence="16" id="KW-1185">Reference proteome</keyword>
<gene>
    <name evidence="15" type="primary">4CL1_2</name>
    <name evidence="15" type="ORF">Bhyg_15978</name>
</gene>
<evidence type="ECO:0000256" key="4">
    <source>
        <dbReference type="ARBA" id="ARBA00019043"/>
    </source>
</evidence>
<feature type="domain" description="AMP-dependent synthetase/ligase" evidence="13">
    <location>
        <begin position="118"/>
        <end position="496"/>
    </location>
</feature>
<dbReference type="InterPro" id="IPR025110">
    <property type="entry name" value="AMP-bd_C"/>
</dbReference>
<dbReference type="GO" id="GO:0005524">
    <property type="term" value="F:ATP binding"/>
    <property type="evidence" value="ECO:0007669"/>
    <property type="project" value="UniProtKB-KW"/>
</dbReference>
<evidence type="ECO:0000256" key="9">
    <source>
        <dbReference type="ARBA" id="ARBA00023140"/>
    </source>
</evidence>
<dbReference type="SUPFAM" id="SSF56801">
    <property type="entry name" value="Acetyl-CoA synthetase-like"/>
    <property type="match status" value="2"/>
</dbReference>
<dbReference type="Gene3D" id="3.30.300.30">
    <property type="match status" value="2"/>
</dbReference>
<keyword evidence="5" id="KW-0547">Nucleotide-binding</keyword>
<dbReference type="InterPro" id="IPR042099">
    <property type="entry name" value="ANL_N_sf"/>
</dbReference>
<organism evidence="15 16">
    <name type="scientific">Pseudolycoriella hygida</name>
    <dbReference type="NCBI Taxonomy" id="35572"/>
    <lineage>
        <taxon>Eukaryota</taxon>
        <taxon>Metazoa</taxon>
        <taxon>Ecdysozoa</taxon>
        <taxon>Arthropoda</taxon>
        <taxon>Hexapoda</taxon>
        <taxon>Insecta</taxon>
        <taxon>Pterygota</taxon>
        <taxon>Neoptera</taxon>
        <taxon>Endopterygota</taxon>
        <taxon>Diptera</taxon>
        <taxon>Nematocera</taxon>
        <taxon>Sciaroidea</taxon>
        <taxon>Sciaridae</taxon>
        <taxon>Pseudolycoriella</taxon>
    </lineage>
</organism>
<dbReference type="GO" id="GO:0005777">
    <property type="term" value="C:peroxisome"/>
    <property type="evidence" value="ECO:0007669"/>
    <property type="project" value="UniProtKB-SubCell"/>
</dbReference>
<evidence type="ECO:0000256" key="2">
    <source>
        <dbReference type="ARBA" id="ARBA00006432"/>
    </source>
</evidence>
<dbReference type="AlphaFoldDB" id="A0A9Q0MKM7"/>
<accession>A0A9Q0MKM7</accession>
<keyword evidence="11" id="KW-0599">Photoprotein</keyword>
<dbReference type="OrthoDB" id="10253869at2759"/>
<dbReference type="EMBL" id="WJQU01002132">
    <property type="protein sequence ID" value="KAJ6633242.1"/>
    <property type="molecule type" value="Genomic_DNA"/>
</dbReference>
<evidence type="ECO:0000256" key="5">
    <source>
        <dbReference type="ARBA" id="ARBA00022741"/>
    </source>
</evidence>
<dbReference type="FunFam" id="3.30.300.30:FF:000007">
    <property type="entry name" value="4-coumarate--CoA ligase 2"/>
    <property type="match status" value="2"/>
</dbReference>
<sequence>MKSFRGAQKNMRNGEKLSKVDNFRDIVIIFEAVQTAPKMIRNATKWLTGPNLNGCRMLRNRLISTSSASTQKHKESKVPYNMRDSFRYSPEEGYVRTSSYNDVMLQNLTIDQYVWNDLNQFQDKCAIKCGETGRQYTYAQLRDHSLALAVRLQTQFGLKQGDVLAICLPNIPEFAIVALGTLEAGIIATTVNPIYTADEICKQLLDSGAKMIFGIPEIHSILQKAVAQTKKPIKIVTIKTSGNQTLPADAINFYELITNGNVDFSDLIKYDTSSNDTALLPYSSGTTGMSKGVMLTHENIVINCEQFHVPLPDTPLIPETTFDFQAVCPGVLPFFHIYGFTVCLMSKLKLRTKIISLPKFSPETFMKALVSEKGSILHLVPPIILFLGGHPSVTSKQLQNVQVVVSGAAPIGNLDAERLIQKSPQIEFLQGYGLTETSPALLMNVKGSTNFASCGGPVPQTEIKIVDINDPTFKGLGPNENGEVLARGPQIMKGYLNNKKATDETLLADNWMRTGDLGHYDEDGFFYVTDRLKELIKVKGFQVPPAELEEILRDHPKVVDAAVIGIPSTKHGELPHGYVVQKAGVQVTEKELQDYVAERVTAYKHLEGGITFVSQIPKNATGKILRRQLKEEYAKPKLDLKMIRQISKAVGPQLKRASFRSKSSTTLPSLSSFRTHTPEDGFVLSSIYEPISMPDLTVDQYVWKNISKWQNKVAIACGVTGRKYTYSKLRDHSAAMAVRLQKNFNLKRGDVVGICLPNVPEYPIALLGAAEAGLVTTTINPIYTPAEISRQLISSKPKLIFTLPSIYGNVQAAMEIARQDFKIVTLKTSKSESTPNGAVDFTELMSTKDVDFNSLDRHPLDIEDTFVLPYSSGTTGLPKGVMLSHLNITSNCEMLDSKLPDRRLMLPTTNDFQDVLPSVLPFFHIYGLVVSLISKLALGCKVVSLPKFDPDGFLTTLAEHKATYLNLVPPIVLFLANNDKATKRHLENVRTIMCGAAPLGASDIERFQQKAPHTEFMQGYGMTESSPLTLIAPKGCTNYASVGFVVSSGEAKIAKVDDPNFIGCDIDETGELLIRGCQVMKGYLNNPEATNETIVKGNWLRTGDLASYDSDGMFYIRDRLKELIKVKSFQVPPAELEEVLREHPNIDEAAVIGIPHELYGEVPRAFVVRKKATSVSEKELHEFVNERLSEYKRLRGGIQFVDSVPKNSTGKLLRRQLKELYC</sequence>
<evidence type="ECO:0000256" key="7">
    <source>
        <dbReference type="ARBA" id="ARBA00023002"/>
    </source>
</evidence>
<dbReference type="GO" id="GO:0046949">
    <property type="term" value="P:fatty-acyl-CoA biosynthetic process"/>
    <property type="evidence" value="ECO:0007669"/>
    <property type="project" value="TreeGrafter"/>
</dbReference>
<evidence type="ECO:0000256" key="3">
    <source>
        <dbReference type="ARBA" id="ARBA00012532"/>
    </source>
</evidence>
<dbReference type="Pfam" id="PF00501">
    <property type="entry name" value="AMP-binding"/>
    <property type="match status" value="2"/>
</dbReference>
<evidence type="ECO:0000313" key="16">
    <source>
        <dbReference type="Proteomes" id="UP001151699"/>
    </source>
</evidence>
<keyword evidence="7" id="KW-0560">Oxidoreductase</keyword>
<comment type="caution">
    <text evidence="15">The sequence shown here is derived from an EMBL/GenBank/DDBJ whole genome shotgun (WGS) entry which is preliminary data.</text>
</comment>
<feature type="domain" description="AMP-dependent synthetase/ligase" evidence="13">
    <location>
        <begin position="704"/>
        <end position="1084"/>
    </location>
</feature>
<dbReference type="Proteomes" id="UP001151699">
    <property type="component" value="Unassembled WGS sequence"/>
</dbReference>
<protein>
    <recommendedName>
        <fullName evidence="4">Luciferin 4-monooxygenase</fullName>
        <ecNumber evidence="3">1.13.12.7</ecNumber>
    </recommendedName>
</protein>
<keyword evidence="10" id="KW-0455">Luminescence</keyword>
<feature type="domain" description="AMP-binding enzyme C-terminal" evidence="14">
    <location>
        <begin position="1135"/>
        <end position="1211"/>
    </location>
</feature>
<dbReference type="EC" id="1.13.12.7" evidence="3"/>
<dbReference type="InterPro" id="IPR020845">
    <property type="entry name" value="AMP-binding_CS"/>
</dbReference>
<evidence type="ECO:0000256" key="1">
    <source>
        <dbReference type="ARBA" id="ARBA00004275"/>
    </source>
</evidence>
<evidence type="ECO:0000256" key="10">
    <source>
        <dbReference type="ARBA" id="ARBA00023223"/>
    </source>
</evidence>
<dbReference type="Pfam" id="PF13193">
    <property type="entry name" value="AMP-binding_C"/>
    <property type="match status" value="2"/>
</dbReference>
<evidence type="ECO:0000259" key="14">
    <source>
        <dbReference type="Pfam" id="PF13193"/>
    </source>
</evidence>
<dbReference type="GO" id="GO:0004497">
    <property type="term" value="F:monooxygenase activity"/>
    <property type="evidence" value="ECO:0007669"/>
    <property type="project" value="UniProtKB-KW"/>
</dbReference>
<name>A0A9Q0MKM7_9DIPT</name>
<evidence type="ECO:0000259" key="13">
    <source>
        <dbReference type="Pfam" id="PF00501"/>
    </source>
</evidence>
<evidence type="ECO:0000256" key="8">
    <source>
        <dbReference type="ARBA" id="ARBA00023033"/>
    </source>
</evidence>
<dbReference type="Gene3D" id="3.40.50.12780">
    <property type="entry name" value="N-terminal domain of ligase-like"/>
    <property type="match status" value="2"/>
</dbReference>
<keyword evidence="6" id="KW-0067">ATP-binding</keyword>
<comment type="catalytic activity">
    <reaction evidence="12">
        <text>firefly D-luciferin + ATP + O2 = firefly oxyluciferin + hnu + AMP + CO2 + diphosphate</text>
        <dbReference type="Rhea" id="RHEA:10732"/>
        <dbReference type="ChEBI" id="CHEBI:15379"/>
        <dbReference type="ChEBI" id="CHEBI:16526"/>
        <dbReference type="ChEBI" id="CHEBI:16792"/>
        <dbReference type="ChEBI" id="CHEBI:30212"/>
        <dbReference type="ChEBI" id="CHEBI:30616"/>
        <dbReference type="ChEBI" id="CHEBI:33019"/>
        <dbReference type="ChEBI" id="CHEBI:58038"/>
        <dbReference type="ChEBI" id="CHEBI:456215"/>
        <dbReference type="EC" id="1.13.12.7"/>
    </reaction>
</comment>
<dbReference type="PANTHER" id="PTHR24096">
    <property type="entry name" value="LONG-CHAIN-FATTY-ACID--COA LIGASE"/>
    <property type="match status" value="1"/>
</dbReference>
<comment type="similarity">
    <text evidence="2">Belongs to the ATP-dependent AMP-binding enzyme family.</text>
</comment>
<evidence type="ECO:0000256" key="6">
    <source>
        <dbReference type="ARBA" id="ARBA00022840"/>
    </source>
</evidence>
<keyword evidence="8" id="KW-0503">Monooxygenase</keyword>
<comment type="subcellular location">
    <subcellularLocation>
        <location evidence="1">Peroxisome</location>
    </subcellularLocation>
</comment>
<keyword evidence="15" id="KW-0436">Ligase</keyword>
<evidence type="ECO:0000256" key="11">
    <source>
        <dbReference type="ARBA" id="ARBA00023262"/>
    </source>
</evidence>
<feature type="domain" description="AMP-binding enzyme C-terminal" evidence="14">
    <location>
        <begin position="547"/>
        <end position="623"/>
    </location>
</feature>